<keyword evidence="4" id="KW-1185">Reference proteome</keyword>
<evidence type="ECO:0000313" key="3">
    <source>
        <dbReference type="EMBL" id="PRD45543.1"/>
    </source>
</evidence>
<reference evidence="3 4" key="1">
    <citation type="submission" date="2018-02" db="EMBL/GenBank/DDBJ databases">
        <title>The draft genome of Sphingobacterium sp. 5JN-11.</title>
        <authorList>
            <person name="Liu L."/>
            <person name="Li L."/>
            <person name="Liang L."/>
            <person name="Zhang X."/>
            <person name="Wang T."/>
        </authorList>
    </citation>
    <scope>NUCLEOTIDE SEQUENCE [LARGE SCALE GENOMIC DNA]</scope>
    <source>
        <strain evidence="3 4">5JN-11</strain>
    </source>
</reference>
<organism evidence="3 4">
    <name type="scientific">Sphingobacterium haloxyli</name>
    <dbReference type="NCBI Taxonomy" id="2100533"/>
    <lineage>
        <taxon>Bacteria</taxon>
        <taxon>Pseudomonadati</taxon>
        <taxon>Bacteroidota</taxon>
        <taxon>Sphingobacteriia</taxon>
        <taxon>Sphingobacteriales</taxon>
        <taxon>Sphingobacteriaceae</taxon>
        <taxon>Sphingobacterium</taxon>
    </lineage>
</organism>
<dbReference type="EMBL" id="PVBQ01000019">
    <property type="protein sequence ID" value="PRD45543.1"/>
    <property type="molecule type" value="Genomic_DNA"/>
</dbReference>
<keyword evidence="1" id="KW-0812">Transmembrane</keyword>
<protein>
    <recommendedName>
        <fullName evidence="5">Lipoprotein</fullName>
    </recommendedName>
</protein>
<proteinExistence type="predicted"/>
<evidence type="ECO:0000313" key="4">
    <source>
        <dbReference type="Proteomes" id="UP000239711"/>
    </source>
</evidence>
<feature type="signal peptide" evidence="2">
    <location>
        <begin position="1"/>
        <end position="23"/>
    </location>
</feature>
<evidence type="ECO:0000256" key="2">
    <source>
        <dbReference type="SAM" id="SignalP"/>
    </source>
</evidence>
<feature type="transmembrane region" description="Helical" evidence="1">
    <location>
        <begin position="113"/>
        <end position="133"/>
    </location>
</feature>
<gene>
    <name evidence="3" type="ORF">C5745_17680</name>
</gene>
<dbReference type="AlphaFoldDB" id="A0A2S9IYE1"/>
<name>A0A2S9IYE1_9SPHI</name>
<comment type="caution">
    <text evidence="3">The sequence shown here is derived from an EMBL/GenBank/DDBJ whole genome shotgun (WGS) entry which is preliminary data.</text>
</comment>
<accession>A0A2S9IYE1</accession>
<sequence length="135" mass="15407">MRKLMTIQAIAYLALLLTSSCYTMRKTTNSAEQHGFAYAHTAFASDSAIRYWYFASDSAFAYHPDSGLRTFSGRLLGWESNVSRKLEQQNLDSVSSYQHKAKESTRNSASNCLLRYAIFLLLLVIFVIAYRVIKR</sequence>
<evidence type="ECO:0008006" key="5">
    <source>
        <dbReference type="Google" id="ProtNLM"/>
    </source>
</evidence>
<dbReference type="PROSITE" id="PS51257">
    <property type="entry name" value="PROKAR_LIPOPROTEIN"/>
    <property type="match status" value="1"/>
</dbReference>
<keyword evidence="1" id="KW-0472">Membrane</keyword>
<dbReference type="Proteomes" id="UP000239711">
    <property type="component" value="Unassembled WGS sequence"/>
</dbReference>
<dbReference type="OrthoDB" id="711648at2"/>
<keyword evidence="1" id="KW-1133">Transmembrane helix</keyword>
<evidence type="ECO:0000256" key="1">
    <source>
        <dbReference type="SAM" id="Phobius"/>
    </source>
</evidence>
<dbReference type="RefSeq" id="WP_105718344.1">
    <property type="nucleotide sequence ID" value="NZ_PVBQ01000019.1"/>
</dbReference>
<keyword evidence="2" id="KW-0732">Signal</keyword>
<feature type="chain" id="PRO_5015771950" description="Lipoprotein" evidence="2">
    <location>
        <begin position="24"/>
        <end position="135"/>
    </location>
</feature>